<feature type="region of interest" description="Disordered" evidence="3">
    <location>
        <begin position="951"/>
        <end position="1019"/>
    </location>
</feature>
<dbReference type="PROSITE" id="PS50071">
    <property type="entry name" value="HOMEOBOX_2"/>
    <property type="match status" value="1"/>
</dbReference>
<dbReference type="CDD" id="cd00086">
    <property type="entry name" value="homeodomain"/>
    <property type="match status" value="1"/>
</dbReference>
<feature type="region of interest" description="Disordered" evidence="3">
    <location>
        <begin position="510"/>
        <end position="577"/>
    </location>
</feature>
<name>A0AA38S259_9PEZI</name>
<protein>
    <submittedName>
        <fullName evidence="6">Homeobox protein EgHBX4</fullName>
    </submittedName>
</protein>
<sequence length="1019" mass="113467">MGDQPQAYYALRTRRPADGASLSSADSTYGSAAGGVCTPAATHDTSRVSYHVKQLDTFAQTLQESASRAFPNRGRSSQRYQKVVALLLHWKTDDLFVLPELEDLEKCLREDYGFETDVFPIPSENAHLELMLKVGAMIKDHESEDTLFVVYYGGHARIDESRQSTWCATRHSGSPWLQWSAIQTLLERSVSDTLILLDCCAGAASATFPTGRSITETISASSWDAIAPDPGRYSFTNALIEVLQEWRLRIFSAAMLHAEVLARLKHPRPILINGKHFEARSTPVHFMMTSNHKAPSIELCRFSANDTRTPSPSEDTTPSEPLSSGRSTLEEGASEPNEDEPHVMISLALEDDQRLDLQAWEQWLSSFPALAKYVKVQGVFKSHSTLLLLSLPVMVWDLLPDDQACSFVAFIRSNNLLNTRGSSETLISRAETSTVQEQVEEDFFEEEPIRTDTESFFSGTTYTPTDTASTIRPMQTAIRRAESALHRSHSDVASDGLGLGIRNLPVRSGTSAGVRTGFRRVPTGGYNPPDRAGNIATRPRLSQASASVQSMRRTGPAAPSWFSPPGGSDSNGEPLQEEGNVRMPILNQARSSRRTTFYSDRDIPDGPPLATHVVNRLEDYFANNPNPSIATTEYYASHLGVETSDIDLWFHHRRQRERMNYNLQNLKIDDNPPEANDGPRMILPGHLSSLLEILATGQVLLIDLRSPTDFQRSHIHTAVNLRAPASFLGAATLDMVERAFADEQSRRAFSRWRKAQCVVFYDRAVELPWECPAAAALLAGLRREGWRGECLVLKGHYREFADSFDKFVTGTRMTQAAKDYVDGLRHRPAPTTDEKTETRRRYEEWLDRLRGEERMRPPNLDASSLEERKRAVEEHQAELEEEFQSQFPGLYKKMLSLQPPGAAGGMDDENDFARKAPLVEPLSRGLEKMQEASAGGRFPGSLAGYSFPEEKGAAAGKLEGRSSEDFDEIDPKAPQLRNDPAFQRAGAAAKLADEATSAAGDKKRSRERPFWKRLRTGGM</sequence>
<feature type="DNA-binding region" description="Homeobox" evidence="1">
    <location>
        <begin position="616"/>
        <end position="661"/>
    </location>
</feature>
<keyword evidence="1 2" id="KW-0539">Nucleus</keyword>
<organism evidence="6 7">
    <name type="scientific">Pleurostoma richardsiae</name>
    <dbReference type="NCBI Taxonomy" id="41990"/>
    <lineage>
        <taxon>Eukaryota</taxon>
        <taxon>Fungi</taxon>
        <taxon>Dikarya</taxon>
        <taxon>Ascomycota</taxon>
        <taxon>Pezizomycotina</taxon>
        <taxon>Sordariomycetes</taxon>
        <taxon>Sordariomycetidae</taxon>
        <taxon>Calosphaeriales</taxon>
        <taxon>Pleurostomataceae</taxon>
        <taxon>Pleurostoma</taxon>
    </lineage>
</organism>
<dbReference type="PROSITE" id="PS50206">
    <property type="entry name" value="RHODANESE_3"/>
    <property type="match status" value="1"/>
</dbReference>
<feature type="compositionally biased region" description="Polar residues" evidence="3">
    <location>
        <begin position="540"/>
        <end position="552"/>
    </location>
</feature>
<dbReference type="GO" id="GO:0005634">
    <property type="term" value="C:nucleus"/>
    <property type="evidence" value="ECO:0007669"/>
    <property type="project" value="UniProtKB-SubCell"/>
</dbReference>
<keyword evidence="1 2" id="KW-0371">Homeobox</keyword>
<evidence type="ECO:0000256" key="3">
    <source>
        <dbReference type="SAM" id="MobiDB-lite"/>
    </source>
</evidence>
<dbReference type="InterPro" id="IPR009057">
    <property type="entry name" value="Homeodomain-like_sf"/>
</dbReference>
<dbReference type="SMART" id="SM00389">
    <property type="entry name" value="HOX"/>
    <property type="match status" value="1"/>
</dbReference>
<dbReference type="GO" id="GO:0006508">
    <property type="term" value="P:proteolysis"/>
    <property type="evidence" value="ECO:0007669"/>
    <property type="project" value="InterPro"/>
</dbReference>
<evidence type="ECO:0000256" key="2">
    <source>
        <dbReference type="RuleBase" id="RU000682"/>
    </source>
</evidence>
<reference evidence="6" key="1">
    <citation type="submission" date="2022-07" db="EMBL/GenBank/DDBJ databases">
        <title>Fungi with potential for degradation of polypropylene.</title>
        <authorList>
            <person name="Gostincar C."/>
        </authorList>
    </citation>
    <scope>NUCLEOTIDE SEQUENCE</scope>
    <source>
        <strain evidence="6">EXF-13308</strain>
    </source>
</reference>
<dbReference type="Pfam" id="PF00656">
    <property type="entry name" value="Peptidase_C14"/>
    <property type="match status" value="1"/>
</dbReference>
<feature type="compositionally biased region" description="Low complexity" evidence="3">
    <location>
        <begin position="306"/>
        <end position="324"/>
    </location>
</feature>
<dbReference type="SUPFAM" id="SSF52821">
    <property type="entry name" value="Rhodanese/Cell cycle control phosphatase"/>
    <property type="match status" value="1"/>
</dbReference>
<dbReference type="GO" id="GO:0004197">
    <property type="term" value="F:cysteine-type endopeptidase activity"/>
    <property type="evidence" value="ECO:0007669"/>
    <property type="project" value="InterPro"/>
</dbReference>
<feature type="domain" description="Rhodanese" evidence="5">
    <location>
        <begin position="695"/>
        <end position="809"/>
    </location>
</feature>
<evidence type="ECO:0000313" key="7">
    <source>
        <dbReference type="Proteomes" id="UP001174694"/>
    </source>
</evidence>
<dbReference type="InterPro" id="IPR036873">
    <property type="entry name" value="Rhodanese-like_dom_sf"/>
</dbReference>
<feature type="domain" description="Homeobox" evidence="4">
    <location>
        <begin position="614"/>
        <end position="660"/>
    </location>
</feature>
<proteinExistence type="predicted"/>
<dbReference type="Pfam" id="PF00046">
    <property type="entry name" value="Homeodomain"/>
    <property type="match status" value="1"/>
</dbReference>
<evidence type="ECO:0000313" key="6">
    <source>
        <dbReference type="EMBL" id="KAJ9154905.1"/>
    </source>
</evidence>
<comment type="subcellular location">
    <subcellularLocation>
        <location evidence="1 2">Nucleus</location>
    </subcellularLocation>
</comment>
<keyword evidence="1 2" id="KW-0238">DNA-binding</keyword>
<dbReference type="EMBL" id="JANBVO010000004">
    <property type="protein sequence ID" value="KAJ9154905.1"/>
    <property type="molecule type" value="Genomic_DNA"/>
</dbReference>
<keyword evidence="7" id="KW-1185">Reference proteome</keyword>
<dbReference type="AlphaFoldDB" id="A0AA38S259"/>
<feature type="compositionally biased region" description="Basic and acidic residues" evidence="3">
    <location>
        <begin position="1000"/>
        <end position="1010"/>
    </location>
</feature>
<feature type="region of interest" description="Disordered" evidence="3">
    <location>
        <begin position="304"/>
        <end position="339"/>
    </location>
</feature>
<dbReference type="InterPro" id="IPR001763">
    <property type="entry name" value="Rhodanese-like_dom"/>
</dbReference>
<dbReference type="Pfam" id="PF00581">
    <property type="entry name" value="Rhodanese"/>
    <property type="match status" value="1"/>
</dbReference>
<feature type="compositionally biased region" description="Basic and acidic residues" evidence="3">
    <location>
        <begin position="951"/>
        <end position="964"/>
    </location>
</feature>
<accession>A0AA38S259</accession>
<evidence type="ECO:0000256" key="1">
    <source>
        <dbReference type="PROSITE-ProRule" id="PRU00108"/>
    </source>
</evidence>
<dbReference type="InterPro" id="IPR001356">
    <property type="entry name" value="HD"/>
</dbReference>
<evidence type="ECO:0000259" key="5">
    <source>
        <dbReference type="PROSITE" id="PS50206"/>
    </source>
</evidence>
<evidence type="ECO:0000259" key="4">
    <source>
        <dbReference type="PROSITE" id="PS50071"/>
    </source>
</evidence>
<dbReference type="GO" id="GO:0003677">
    <property type="term" value="F:DNA binding"/>
    <property type="evidence" value="ECO:0007669"/>
    <property type="project" value="UniProtKB-UniRule"/>
</dbReference>
<dbReference type="SUPFAM" id="SSF46689">
    <property type="entry name" value="Homeodomain-like"/>
    <property type="match status" value="1"/>
</dbReference>
<dbReference type="Gene3D" id="3.40.250.10">
    <property type="entry name" value="Rhodanese-like domain"/>
    <property type="match status" value="1"/>
</dbReference>
<gene>
    <name evidence="6" type="ORF">NKR23_g2293</name>
</gene>
<comment type="caution">
    <text evidence="6">The sequence shown here is derived from an EMBL/GenBank/DDBJ whole genome shotgun (WGS) entry which is preliminary data.</text>
</comment>
<dbReference type="Gene3D" id="1.10.10.60">
    <property type="entry name" value="Homeodomain-like"/>
    <property type="match status" value="1"/>
</dbReference>
<dbReference type="InterPro" id="IPR011600">
    <property type="entry name" value="Pept_C14_caspase"/>
</dbReference>
<dbReference type="Proteomes" id="UP001174694">
    <property type="component" value="Unassembled WGS sequence"/>
</dbReference>